<keyword evidence="4" id="KW-1133">Transmembrane helix</keyword>
<dbReference type="EMBL" id="GG745351">
    <property type="protein sequence ID" value="KNE66717.1"/>
    <property type="molecule type" value="Genomic_DNA"/>
</dbReference>
<name>A0A0L0SW24_ALLM3</name>
<feature type="compositionally biased region" description="Polar residues" evidence="3">
    <location>
        <begin position="284"/>
        <end position="298"/>
    </location>
</feature>
<accession>A0A0L0SW24</accession>
<evidence type="ECO:0000256" key="4">
    <source>
        <dbReference type="SAM" id="Phobius"/>
    </source>
</evidence>
<proteinExistence type="predicted"/>
<keyword evidence="4" id="KW-0472">Membrane</keyword>
<dbReference type="InterPro" id="IPR036028">
    <property type="entry name" value="SH3-like_dom_sf"/>
</dbReference>
<feature type="transmembrane region" description="Helical" evidence="4">
    <location>
        <begin position="160"/>
        <end position="184"/>
    </location>
</feature>
<dbReference type="CDD" id="cd00035">
    <property type="entry name" value="ChtBD1"/>
    <property type="match status" value="1"/>
</dbReference>
<dbReference type="AlphaFoldDB" id="A0A0L0SW24"/>
<feature type="region of interest" description="Disordered" evidence="3">
    <location>
        <begin position="252"/>
        <end position="428"/>
    </location>
</feature>
<evidence type="ECO:0000259" key="5">
    <source>
        <dbReference type="PROSITE" id="PS50002"/>
    </source>
</evidence>
<feature type="region of interest" description="Disordered" evidence="3">
    <location>
        <begin position="105"/>
        <end position="152"/>
    </location>
</feature>
<protein>
    <recommendedName>
        <fullName evidence="5">SH3 domain-containing protein</fullName>
    </recommendedName>
</protein>
<reference evidence="7" key="2">
    <citation type="submission" date="2009-11" db="EMBL/GenBank/DDBJ databases">
        <title>The Genome Sequence of Allomyces macrogynus strain ATCC 38327.</title>
        <authorList>
            <consortium name="The Broad Institute Genome Sequencing Platform"/>
            <person name="Russ C."/>
            <person name="Cuomo C."/>
            <person name="Shea T."/>
            <person name="Young S.K."/>
            <person name="Zeng Q."/>
            <person name="Koehrsen M."/>
            <person name="Haas B."/>
            <person name="Borodovsky M."/>
            <person name="Guigo R."/>
            <person name="Alvarado L."/>
            <person name="Berlin A."/>
            <person name="Borenstein D."/>
            <person name="Chen Z."/>
            <person name="Engels R."/>
            <person name="Freedman E."/>
            <person name="Gellesch M."/>
            <person name="Goldberg J."/>
            <person name="Griggs A."/>
            <person name="Gujja S."/>
            <person name="Heiman D."/>
            <person name="Hepburn T."/>
            <person name="Howarth C."/>
            <person name="Jen D."/>
            <person name="Larson L."/>
            <person name="Lewis B."/>
            <person name="Mehta T."/>
            <person name="Park D."/>
            <person name="Pearson M."/>
            <person name="Roberts A."/>
            <person name="Saif S."/>
            <person name="Shenoy N."/>
            <person name="Sisk P."/>
            <person name="Stolte C."/>
            <person name="Sykes S."/>
            <person name="Walk T."/>
            <person name="White J."/>
            <person name="Yandava C."/>
            <person name="Burger G."/>
            <person name="Gray M.W."/>
            <person name="Holland P.W.H."/>
            <person name="King N."/>
            <person name="Lang F.B.F."/>
            <person name="Roger A.J."/>
            <person name="Ruiz-Trillo I."/>
            <person name="Lander E."/>
            <person name="Nusbaum C."/>
        </authorList>
    </citation>
    <scope>NUCLEOTIDE SEQUENCE [LARGE SCALE GENOMIC DNA]</scope>
    <source>
        <strain evidence="7">ATCC 38327</strain>
    </source>
</reference>
<feature type="compositionally biased region" description="Low complexity" evidence="3">
    <location>
        <begin position="118"/>
        <end position="150"/>
    </location>
</feature>
<feature type="domain" description="SH3" evidence="5">
    <location>
        <begin position="452"/>
        <end position="511"/>
    </location>
</feature>
<keyword evidence="1 2" id="KW-0728">SH3 domain</keyword>
<dbReference type="VEuPathDB" id="FungiDB:AMAG_11215"/>
<feature type="compositionally biased region" description="Polar residues" evidence="3">
    <location>
        <begin position="259"/>
        <end position="270"/>
    </location>
</feature>
<keyword evidence="7" id="KW-1185">Reference proteome</keyword>
<evidence type="ECO:0000313" key="6">
    <source>
        <dbReference type="EMBL" id="KNE66717.1"/>
    </source>
</evidence>
<dbReference type="SUPFAM" id="SSF50044">
    <property type="entry name" value="SH3-domain"/>
    <property type="match status" value="1"/>
</dbReference>
<keyword evidence="4" id="KW-0812">Transmembrane</keyword>
<dbReference type="Proteomes" id="UP000054350">
    <property type="component" value="Unassembled WGS sequence"/>
</dbReference>
<dbReference type="Gene3D" id="2.30.30.40">
    <property type="entry name" value="SH3 Domains"/>
    <property type="match status" value="1"/>
</dbReference>
<dbReference type="OrthoDB" id="2150570at2759"/>
<organism evidence="6 7">
    <name type="scientific">Allomyces macrogynus (strain ATCC 38327)</name>
    <name type="common">Allomyces javanicus var. macrogynus</name>
    <dbReference type="NCBI Taxonomy" id="578462"/>
    <lineage>
        <taxon>Eukaryota</taxon>
        <taxon>Fungi</taxon>
        <taxon>Fungi incertae sedis</taxon>
        <taxon>Blastocladiomycota</taxon>
        <taxon>Blastocladiomycetes</taxon>
        <taxon>Blastocladiales</taxon>
        <taxon>Blastocladiaceae</taxon>
        <taxon>Allomyces</taxon>
    </lineage>
</organism>
<reference evidence="6 7" key="1">
    <citation type="submission" date="2009-11" db="EMBL/GenBank/DDBJ databases">
        <title>Annotation of Allomyces macrogynus ATCC 38327.</title>
        <authorList>
            <consortium name="The Broad Institute Genome Sequencing Platform"/>
            <person name="Russ C."/>
            <person name="Cuomo C."/>
            <person name="Burger G."/>
            <person name="Gray M.W."/>
            <person name="Holland P.W.H."/>
            <person name="King N."/>
            <person name="Lang F.B.F."/>
            <person name="Roger A.J."/>
            <person name="Ruiz-Trillo I."/>
            <person name="Young S.K."/>
            <person name="Zeng Q."/>
            <person name="Gargeya S."/>
            <person name="Fitzgerald M."/>
            <person name="Haas B."/>
            <person name="Abouelleil A."/>
            <person name="Alvarado L."/>
            <person name="Arachchi H.M."/>
            <person name="Berlin A."/>
            <person name="Chapman S.B."/>
            <person name="Gearin G."/>
            <person name="Goldberg J."/>
            <person name="Griggs A."/>
            <person name="Gujja S."/>
            <person name="Hansen M."/>
            <person name="Heiman D."/>
            <person name="Howarth C."/>
            <person name="Larimer J."/>
            <person name="Lui A."/>
            <person name="MacDonald P.J.P."/>
            <person name="McCowen C."/>
            <person name="Montmayeur A."/>
            <person name="Murphy C."/>
            <person name="Neiman D."/>
            <person name="Pearson M."/>
            <person name="Priest M."/>
            <person name="Roberts A."/>
            <person name="Saif S."/>
            <person name="Shea T."/>
            <person name="Sisk P."/>
            <person name="Stolte C."/>
            <person name="Sykes S."/>
            <person name="Wortman J."/>
            <person name="Nusbaum C."/>
            <person name="Birren B."/>
        </authorList>
    </citation>
    <scope>NUCLEOTIDE SEQUENCE [LARGE SCALE GENOMIC DNA]</scope>
    <source>
        <strain evidence="6 7">ATCC 38327</strain>
    </source>
</reference>
<evidence type="ECO:0000256" key="2">
    <source>
        <dbReference type="PROSITE-ProRule" id="PRU00192"/>
    </source>
</evidence>
<gene>
    <name evidence="6" type="ORF">AMAG_11215</name>
</gene>
<dbReference type="InterPro" id="IPR001452">
    <property type="entry name" value="SH3_domain"/>
</dbReference>
<feature type="compositionally biased region" description="Low complexity" evidence="3">
    <location>
        <begin position="410"/>
        <end position="423"/>
    </location>
</feature>
<dbReference type="PROSITE" id="PS50002">
    <property type="entry name" value="SH3"/>
    <property type="match status" value="1"/>
</dbReference>
<evidence type="ECO:0000313" key="7">
    <source>
        <dbReference type="Proteomes" id="UP000054350"/>
    </source>
</evidence>
<evidence type="ECO:0000256" key="1">
    <source>
        <dbReference type="ARBA" id="ARBA00022443"/>
    </source>
</evidence>
<sequence length="555" mass="57009">MSIPAAFASKVKCSAEGLPEPGLLIRNTAGQPECGKLNPNSTCLADQCCSPSGFCGPFVSSNGVYNEGDKVVTKDEAVALYCTDKSQGDWRNWKSAGQCTDTGVRYPAGPDAPPLVVPKKTTSTTKTTTSTATSATTSAAGSTSSPTATPLPVDNDSGGIGVGAIVGVLAGVIAVAAIAVYMFVAMRRKRMQKDQEQNGDKDILQQIEAMPNVITVDSDHHGSNSHGDLSSNRASAHHLEEDRMALNPAVPALVLPGNDSGSRPSSTTPSDARMSHLTSRKQRTASLQAMSATSVPEPSRTPSPAPLSPTGLDRAGTVRSTTAHVGTPTAAAPAQDPARLYLPPLPSMHGNDAVGGGASGAQARPLSAPPLDRGDSDLYLPPAVPLAPPVQMQSPADPSPGISLQLPEATMPRPSSPTRPTSMLEPVPVSSAGAPALARFTRAIEAGAMITGPRRCAHALAPTNPDELRLDVGDMVEVVRVFGDAWALGKVAGRGDAEGFFPLAVLEPRGEGDEVLLALHADLVGAASVAASTETTVGTSSGLGRTASLARRSQW</sequence>
<evidence type="ECO:0000256" key="3">
    <source>
        <dbReference type="SAM" id="MobiDB-lite"/>
    </source>
</evidence>